<name>A0A182HQN9_ANOAR</name>
<evidence type="ECO:0000256" key="1">
    <source>
        <dbReference type="SAM" id="MobiDB-lite"/>
    </source>
</evidence>
<accession>A0A182HQN9</accession>
<feature type="compositionally biased region" description="Polar residues" evidence="1">
    <location>
        <begin position="109"/>
        <end position="126"/>
    </location>
</feature>
<feature type="compositionally biased region" description="Basic and acidic residues" evidence="1">
    <location>
        <begin position="259"/>
        <end position="286"/>
    </location>
</feature>
<organism evidence="2 3">
    <name type="scientific">Anopheles arabiensis</name>
    <name type="common">Mosquito</name>
    <dbReference type="NCBI Taxonomy" id="7173"/>
    <lineage>
        <taxon>Eukaryota</taxon>
        <taxon>Metazoa</taxon>
        <taxon>Ecdysozoa</taxon>
        <taxon>Arthropoda</taxon>
        <taxon>Hexapoda</taxon>
        <taxon>Insecta</taxon>
        <taxon>Pterygota</taxon>
        <taxon>Neoptera</taxon>
        <taxon>Endopterygota</taxon>
        <taxon>Diptera</taxon>
        <taxon>Nematocera</taxon>
        <taxon>Culicoidea</taxon>
        <taxon>Culicidae</taxon>
        <taxon>Anophelinae</taxon>
        <taxon>Anopheles</taxon>
    </lineage>
</organism>
<dbReference type="VEuPathDB" id="VectorBase:AARA003582"/>
<dbReference type="Proteomes" id="UP000075840">
    <property type="component" value="Unassembled WGS sequence"/>
</dbReference>
<evidence type="ECO:0000313" key="2">
    <source>
        <dbReference type="EnsemblMetazoa" id="AARA003582-PA"/>
    </source>
</evidence>
<proteinExistence type="predicted"/>
<dbReference type="VEuPathDB" id="VectorBase:AARA21_008987"/>
<feature type="compositionally biased region" description="Low complexity" evidence="1">
    <location>
        <begin position="154"/>
        <end position="179"/>
    </location>
</feature>
<feature type="region of interest" description="Disordered" evidence="1">
    <location>
        <begin position="54"/>
        <end position="299"/>
    </location>
</feature>
<feature type="compositionally biased region" description="Polar residues" evidence="1">
    <location>
        <begin position="238"/>
        <end position="258"/>
    </location>
</feature>
<feature type="compositionally biased region" description="Low complexity" evidence="1">
    <location>
        <begin position="192"/>
        <end position="217"/>
    </location>
</feature>
<dbReference type="PROSITE" id="PS51257">
    <property type="entry name" value="PROKAR_LIPOPROTEIN"/>
    <property type="match status" value="1"/>
</dbReference>
<protein>
    <submittedName>
        <fullName evidence="2">Uncharacterized protein</fullName>
    </submittedName>
</protein>
<dbReference type="EnsemblMetazoa" id="AARA003582-RA">
    <property type="protein sequence ID" value="AARA003582-PA"/>
    <property type="gene ID" value="AARA003582"/>
</dbReference>
<dbReference type="AlphaFoldDB" id="A0A182HQN9"/>
<dbReference type="EMBL" id="APCN01004672">
    <property type="status" value="NOT_ANNOTATED_CDS"/>
    <property type="molecule type" value="Genomic_DNA"/>
</dbReference>
<reference evidence="2" key="1">
    <citation type="submission" date="2022-08" db="UniProtKB">
        <authorList>
            <consortium name="EnsemblMetazoa"/>
        </authorList>
    </citation>
    <scope>IDENTIFICATION</scope>
    <source>
        <strain evidence="2">Dongola</strain>
    </source>
</reference>
<keyword evidence="3" id="KW-1185">Reference proteome</keyword>
<sequence>MYIRANIGIISSLACYRTHCHQRYHTLNCEKMIKFLCLFAFLAASCLALPVEDHPKLSRPSPINPDVASDPKPTELKELSPASSSTTESHIQKVPATGVKLSIEVAKNEATTSTSPSTDTEQTTKNNPKRSVESDSSASTTTAANHPAFRRNQPSTTTEQPSSTTGSSSTSSPVSVKTPIATTTSRTKREVAVTAATASSSAGTTAAKRTTTVAPATSSDDKEGPHFVRPVPVDQILKNFNLSEKSTGSAATVQQPKPEQSKDEQKSDESFEEASEHRKEESEQKTHQQTHPVIRQQGA</sequence>
<evidence type="ECO:0000313" key="3">
    <source>
        <dbReference type="Proteomes" id="UP000075840"/>
    </source>
</evidence>